<reference evidence="2 3" key="1">
    <citation type="submission" date="2020-08" db="EMBL/GenBank/DDBJ databases">
        <title>Genomic Encyclopedia of Type Strains, Phase IV (KMG-V): Genome sequencing to study the core and pangenomes of soil and plant-associated prokaryotes.</title>
        <authorList>
            <person name="Whitman W."/>
        </authorList>
    </citation>
    <scope>NUCLEOTIDE SEQUENCE [LARGE SCALE GENOMIC DNA]</scope>
    <source>
        <strain evidence="2 3">M8UP14</strain>
    </source>
</reference>
<dbReference type="AlphaFoldDB" id="A0A7W7ZIV0"/>
<dbReference type="EMBL" id="JACHIP010000016">
    <property type="protein sequence ID" value="MBB5060627.1"/>
    <property type="molecule type" value="Genomic_DNA"/>
</dbReference>
<evidence type="ECO:0000256" key="1">
    <source>
        <dbReference type="SAM" id="MobiDB-lite"/>
    </source>
</evidence>
<feature type="region of interest" description="Disordered" evidence="1">
    <location>
        <begin position="46"/>
        <end position="67"/>
    </location>
</feature>
<dbReference type="SUPFAM" id="SSF140804">
    <property type="entry name" value="YidB-like"/>
    <property type="match status" value="1"/>
</dbReference>
<organism evidence="2 3">
    <name type="scientific">Granulicella aggregans</name>
    <dbReference type="NCBI Taxonomy" id="474949"/>
    <lineage>
        <taxon>Bacteria</taxon>
        <taxon>Pseudomonadati</taxon>
        <taxon>Acidobacteriota</taxon>
        <taxon>Terriglobia</taxon>
        <taxon>Terriglobales</taxon>
        <taxon>Acidobacteriaceae</taxon>
        <taxon>Granulicella</taxon>
    </lineage>
</organism>
<gene>
    <name evidence="2" type="ORF">HDF16_005363</name>
</gene>
<dbReference type="Gene3D" id="1.10.10.690">
    <property type="entry name" value="YidB-like"/>
    <property type="match status" value="1"/>
</dbReference>
<evidence type="ECO:0000313" key="2">
    <source>
        <dbReference type="EMBL" id="MBB5060627.1"/>
    </source>
</evidence>
<dbReference type="Proteomes" id="UP000540989">
    <property type="component" value="Unassembled WGS sequence"/>
</dbReference>
<dbReference type="InterPro" id="IPR045372">
    <property type="entry name" value="YidB"/>
</dbReference>
<protein>
    <submittedName>
        <fullName evidence="2">Uncharacterized protein YidB (DUF937 family)</fullName>
    </submittedName>
</protein>
<proteinExistence type="predicted"/>
<evidence type="ECO:0000313" key="3">
    <source>
        <dbReference type="Proteomes" id="UP000540989"/>
    </source>
</evidence>
<accession>A0A7W7ZIV0</accession>
<name>A0A7W7ZIV0_9BACT</name>
<keyword evidence="3" id="KW-1185">Reference proteome</keyword>
<comment type="caution">
    <text evidence="2">The sequence shown here is derived from an EMBL/GenBank/DDBJ whole genome shotgun (WGS) entry which is preliminary data.</text>
</comment>
<dbReference type="Pfam" id="PF20159">
    <property type="entry name" value="YidB"/>
    <property type="match status" value="1"/>
</dbReference>
<sequence>MAGQQGQGTNPGTNASVASGMMQALEQHPGGLSGVIDSFRNNGMADHVQNWSNGQEPAATPGQIEQGLGNTGFIENVAAKAGVSPEIAKVAMATVLPMVLAHFTNGGQQAPPQSGYGGMASQLLSKFL</sequence>
<dbReference type="InterPro" id="IPR027405">
    <property type="entry name" value="YidB-like"/>
</dbReference>